<evidence type="ECO:0000313" key="7">
    <source>
        <dbReference type="EMBL" id="CDW89783.1"/>
    </source>
</evidence>
<dbReference type="EMBL" id="CCKQ01017877">
    <property type="protein sequence ID" value="CDW89783.1"/>
    <property type="molecule type" value="Genomic_DNA"/>
</dbReference>
<reference evidence="7 8" key="1">
    <citation type="submission" date="2014-06" db="EMBL/GenBank/DDBJ databases">
        <authorList>
            <person name="Swart Estienne"/>
        </authorList>
    </citation>
    <scope>NUCLEOTIDE SEQUENCE [LARGE SCALE GENOMIC DNA]</scope>
    <source>
        <strain evidence="7 8">130c</strain>
    </source>
</reference>
<accession>A0A078B888</accession>
<dbReference type="GO" id="GO:0031515">
    <property type="term" value="C:tRNA (m1A) methyltransferase complex"/>
    <property type="evidence" value="ECO:0007669"/>
    <property type="project" value="InterPro"/>
</dbReference>
<dbReference type="Pfam" id="PF04189">
    <property type="entry name" value="Gcd10p"/>
    <property type="match status" value="1"/>
</dbReference>
<dbReference type="Proteomes" id="UP000039865">
    <property type="component" value="Unassembled WGS sequence"/>
</dbReference>
<comment type="similarity">
    <text evidence="2">Belongs to the TRM6/GCD10 family.</text>
</comment>
<dbReference type="Gene3D" id="3.40.50.150">
    <property type="entry name" value="Vaccinia Virus protein VP39"/>
    <property type="match status" value="1"/>
</dbReference>
<dbReference type="InParanoid" id="A0A078B888"/>
<dbReference type="GO" id="GO:0005634">
    <property type="term" value="C:nucleus"/>
    <property type="evidence" value="ECO:0007669"/>
    <property type="project" value="UniProtKB-SubCell"/>
</dbReference>
<evidence type="ECO:0000256" key="2">
    <source>
        <dbReference type="ARBA" id="ARBA00008320"/>
    </source>
</evidence>
<organism evidence="7 8">
    <name type="scientific">Stylonychia lemnae</name>
    <name type="common">Ciliate</name>
    <dbReference type="NCBI Taxonomy" id="5949"/>
    <lineage>
        <taxon>Eukaryota</taxon>
        <taxon>Sar</taxon>
        <taxon>Alveolata</taxon>
        <taxon>Ciliophora</taxon>
        <taxon>Intramacronucleata</taxon>
        <taxon>Spirotrichea</taxon>
        <taxon>Stichotrichia</taxon>
        <taxon>Sporadotrichida</taxon>
        <taxon>Oxytrichidae</taxon>
        <taxon>Stylonychinae</taxon>
        <taxon>Stylonychia</taxon>
    </lineage>
</organism>
<keyword evidence="7" id="KW-0808">Transferase</keyword>
<dbReference type="GO" id="GO:0030488">
    <property type="term" value="P:tRNA methylation"/>
    <property type="evidence" value="ECO:0007669"/>
    <property type="project" value="InterPro"/>
</dbReference>
<dbReference type="GO" id="GO:0008168">
    <property type="term" value="F:methyltransferase activity"/>
    <property type="evidence" value="ECO:0007669"/>
    <property type="project" value="UniProtKB-KW"/>
</dbReference>
<dbReference type="AlphaFoldDB" id="A0A078B888"/>
<proteinExistence type="inferred from homology"/>
<evidence type="ECO:0000256" key="5">
    <source>
        <dbReference type="ARBA" id="ARBA00023242"/>
    </source>
</evidence>
<keyword evidence="4" id="KW-0819">tRNA processing</keyword>
<dbReference type="PANTHER" id="PTHR12945">
    <property type="entry name" value="TRANSLATION INITIATION FACTOR EIF3-RELATED"/>
    <property type="match status" value="1"/>
</dbReference>
<sequence length="359" mass="41587">MLRKIKHFKAMVDLGQLIGKEYGQFFEVRDSKSGELIEVTDVHQLTNQFLEDVDFGDAEENEEVKEIIDPVAGRDNRDYVDDNKSQKLSHEEIEALKKQGMSGNELIQQLVQNSETFSKRTKFSQEKYLRKKKQKYQITFQLKKPTALELCNVYSQTQPAKIMGLRADSLALLLNMANINQESRVILLDKTKGLLTGALIEKDVREILHVEFTGHQLKLQNEIFLEYNYKPDKVKRIQYLHHTNLDQSIVQSDSLLNAIIQTKTKHYNSMIMVHEDFNQVEMYNHIEHLIQPSASIAVFSLYIQSLAELKDHLLTNKKAVNIKIEELWTREYQVLPMRTHPNMNMHGASGFILSAVKVE</sequence>
<evidence type="ECO:0000256" key="6">
    <source>
        <dbReference type="ARBA" id="ARBA00032319"/>
    </source>
</evidence>
<evidence type="ECO:0000256" key="4">
    <source>
        <dbReference type="ARBA" id="ARBA00022694"/>
    </source>
</evidence>
<dbReference type="InterPro" id="IPR017423">
    <property type="entry name" value="TRM6"/>
</dbReference>
<comment type="subcellular location">
    <subcellularLocation>
        <location evidence="1">Nucleus</location>
    </subcellularLocation>
</comment>
<dbReference type="InterPro" id="IPR029063">
    <property type="entry name" value="SAM-dependent_MTases_sf"/>
</dbReference>
<dbReference type="PANTHER" id="PTHR12945:SF0">
    <property type="entry name" value="TRNA (ADENINE(58)-N(1))-METHYLTRANSFERASE NON-CATALYTIC SUBUNIT TRM6"/>
    <property type="match status" value="1"/>
</dbReference>
<keyword evidence="5" id="KW-0539">Nucleus</keyword>
<evidence type="ECO:0000313" key="8">
    <source>
        <dbReference type="Proteomes" id="UP000039865"/>
    </source>
</evidence>
<protein>
    <recommendedName>
        <fullName evidence="3">tRNA (adenine(58)-N(1))-methyltransferase non-catalytic subunit TRM6</fullName>
    </recommendedName>
    <alternativeName>
        <fullName evidence="6">tRNA(m1A58)-methyltransferase subunit TRM6</fullName>
    </alternativeName>
</protein>
<dbReference type="OrthoDB" id="10254665at2759"/>
<keyword evidence="8" id="KW-1185">Reference proteome</keyword>
<keyword evidence="7" id="KW-0489">Methyltransferase</keyword>
<evidence type="ECO:0000256" key="3">
    <source>
        <dbReference type="ARBA" id="ARBA00021704"/>
    </source>
</evidence>
<evidence type="ECO:0000256" key="1">
    <source>
        <dbReference type="ARBA" id="ARBA00004123"/>
    </source>
</evidence>
<dbReference type="OMA" id="TRCRPYQ"/>
<name>A0A078B888_STYLE</name>
<gene>
    <name evidence="7" type="primary">Contig6316.g6765</name>
    <name evidence="7" type="ORF">STYLEM_18922</name>
</gene>